<name>A0ABU1GMD7_9GAMM</name>
<feature type="transmembrane region" description="Helical" evidence="2">
    <location>
        <begin position="588"/>
        <end position="605"/>
    </location>
</feature>
<feature type="transmembrane region" description="Helical" evidence="2">
    <location>
        <begin position="348"/>
        <end position="364"/>
    </location>
</feature>
<evidence type="ECO:0000313" key="4">
    <source>
        <dbReference type="Proteomes" id="UP001252270"/>
    </source>
</evidence>
<feature type="transmembrane region" description="Helical" evidence="2">
    <location>
        <begin position="401"/>
        <end position="418"/>
    </location>
</feature>
<comment type="caution">
    <text evidence="3">The sequence shown here is derived from an EMBL/GenBank/DDBJ whole genome shotgun (WGS) entry which is preliminary data.</text>
</comment>
<feature type="transmembrane region" description="Helical" evidence="2">
    <location>
        <begin position="370"/>
        <end position="389"/>
    </location>
</feature>
<dbReference type="Pfam" id="PF10101">
    <property type="entry name" value="DUF2339"/>
    <property type="match status" value="1"/>
</dbReference>
<dbReference type="RefSeq" id="WP_309636423.1">
    <property type="nucleotide sequence ID" value="NZ_JARWAL010000005.1"/>
</dbReference>
<proteinExistence type="predicted"/>
<keyword evidence="2" id="KW-1133">Transmembrane helix</keyword>
<feature type="region of interest" description="Disordered" evidence="1">
    <location>
        <begin position="47"/>
        <end position="93"/>
    </location>
</feature>
<feature type="transmembrane region" description="Helical" evidence="2">
    <location>
        <begin position="152"/>
        <end position="171"/>
    </location>
</feature>
<feature type="transmembrane region" description="Helical" evidence="2">
    <location>
        <begin position="231"/>
        <end position="250"/>
    </location>
</feature>
<dbReference type="PANTHER" id="PTHR38434:SF1">
    <property type="entry name" value="BLL2549 PROTEIN"/>
    <property type="match status" value="1"/>
</dbReference>
<evidence type="ECO:0000313" key="3">
    <source>
        <dbReference type="EMBL" id="MDR5892701.1"/>
    </source>
</evidence>
<feature type="transmembrane region" description="Helical" evidence="2">
    <location>
        <begin position="307"/>
        <end position="327"/>
    </location>
</feature>
<sequence length="885" mass="94489">MPLLTLLLLALVGLPIAVAILALVRTARLQRRVEALEAALLRRTARDASLTPESARDPAPDTPAAPSAPEPAMPRRDGWREPDRTAPAAAPRQASRLGALITDRAARLKATAWGWLTEGNVPVKVGTLVLFAGLAALIRHATEEGWLTLPPALRLAGIAFLALGALGLGWRQRQARRVFALSLQGGAVGILLMVIFAAAQRFGLVPLPLAFALSVILVAGLCLLAVLQNALALAVLGTLAGFLAPLWLASGRGDPAVLFGYYALLNLAIFAIAWYRPWRLLNLLGFLATFVIATAWGVLAYRPQDYAITQPFLALFFLIYLVIPILYARRRPPGRTGLTDGRMIDGSLVFGTPLVAFGLQAALLEGARLPLAFCALGLGLLYTLLAALLRRRPSLRPLGEAHAVLAVGLATLAVPLALSARVSASVFAVEGAALIWLGLRQRRLLPQLTGAGLQLLAGVVLILSLPFQRPETLALANPTFMAGALIAASGLASAWCLRHRGRSRWALGAYLWGLAWWLGIALQEIGRLAPSHLADDWRLALLALTGALIAEFHRRHPAPALAWSLAAGLLATLPLLAAPLVAPHSSPVTLSQLAPWGWALVVILGDRQLRVLRLTAVGAPHHREPGAWAQGAWLWALALFLTGALLAALPPPLGEGWRLAAALLPWLGLLALLLLRPPLLLAAMLPPAEAWRPALAASLALALAALWLLLLGRPGRPAPLAWWPLLNPLFLAQGASLLVLWRLQRDPICPARLQERGVLALALAAFALLSLEVLRGAHLLDLGPWSPSLLEHQAVQTALTLLWSVLGVSGWILGSRRRLREVWLVSALLMAVVLAKLVLVDRTHLGNLLGIASFIGYGLLCIAVGYIAPAPPRQAREPAPREETP</sequence>
<feature type="transmembrane region" description="Helical" evidence="2">
    <location>
        <begin position="753"/>
        <end position="774"/>
    </location>
</feature>
<protein>
    <submittedName>
        <fullName evidence="3">DUF2339 domain-containing protein</fullName>
    </submittedName>
</protein>
<evidence type="ECO:0000256" key="1">
    <source>
        <dbReference type="SAM" id="MobiDB-lite"/>
    </source>
</evidence>
<gene>
    <name evidence="3" type="ORF">QC820_07710</name>
</gene>
<accession>A0ABU1GMD7</accession>
<feature type="compositionally biased region" description="Basic and acidic residues" evidence="1">
    <location>
        <begin position="73"/>
        <end position="84"/>
    </location>
</feature>
<dbReference type="PANTHER" id="PTHR38434">
    <property type="entry name" value="BLL2549 PROTEIN"/>
    <property type="match status" value="1"/>
</dbReference>
<keyword evidence="2" id="KW-0812">Transmembrane</keyword>
<feature type="transmembrane region" description="Helical" evidence="2">
    <location>
        <begin position="256"/>
        <end position="275"/>
    </location>
</feature>
<feature type="transmembrane region" description="Helical" evidence="2">
    <location>
        <begin position="845"/>
        <end position="868"/>
    </location>
</feature>
<feature type="transmembrane region" description="Helical" evidence="2">
    <location>
        <begin position="451"/>
        <end position="468"/>
    </location>
</feature>
<keyword evidence="2" id="KW-0472">Membrane</keyword>
<feature type="transmembrane region" description="Helical" evidence="2">
    <location>
        <begin position="821"/>
        <end position="839"/>
    </location>
</feature>
<feature type="transmembrane region" description="Helical" evidence="2">
    <location>
        <begin position="205"/>
        <end position="224"/>
    </location>
</feature>
<feature type="transmembrane region" description="Helical" evidence="2">
    <location>
        <begin position="178"/>
        <end position="199"/>
    </location>
</feature>
<feature type="transmembrane region" description="Helical" evidence="2">
    <location>
        <begin position="632"/>
        <end position="650"/>
    </location>
</feature>
<feature type="compositionally biased region" description="Pro residues" evidence="1">
    <location>
        <begin position="60"/>
        <end position="72"/>
    </location>
</feature>
<organism evidence="3 4">
    <name type="scientific">Halomonas mongoliensis</name>
    <dbReference type="NCBI Taxonomy" id="321265"/>
    <lineage>
        <taxon>Bacteria</taxon>
        <taxon>Pseudomonadati</taxon>
        <taxon>Pseudomonadota</taxon>
        <taxon>Gammaproteobacteria</taxon>
        <taxon>Oceanospirillales</taxon>
        <taxon>Halomonadaceae</taxon>
        <taxon>Halomonas</taxon>
    </lineage>
</organism>
<reference evidence="3 4" key="1">
    <citation type="submission" date="2023-04" db="EMBL/GenBank/DDBJ databases">
        <title>A long-awaited taxogenomic arrangement of the family Halomonadaceae.</title>
        <authorList>
            <person name="De La Haba R."/>
            <person name="Chuvochina M."/>
            <person name="Wittouck S."/>
            <person name="Arahal D.R."/>
            <person name="Sanchez-Porro C."/>
            <person name="Hugenholtz P."/>
            <person name="Ventosa A."/>
        </authorList>
    </citation>
    <scope>NUCLEOTIDE SEQUENCE [LARGE SCALE GENOMIC DNA]</scope>
    <source>
        <strain evidence="3 4">DSM 17332</strain>
    </source>
</reference>
<dbReference type="EMBL" id="JARWAL010000005">
    <property type="protein sequence ID" value="MDR5892701.1"/>
    <property type="molecule type" value="Genomic_DNA"/>
</dbReference>
<evidence type="ECO:0000256" key="2">
    <source>
        <dbReference type="SAM" id="Phobius"/>
    </source>
</evidence>
<dbReference type="Proteomes" id="UP001252270">
    <property type="component" value="Unassembled WGS sequence"/>
</dbReference>
<feature type="transmembrane region" description="Helical" evidence="2">
    <location>
        <begin position="695"/>
        <end position="714"/>
    </location>
</feature>
<feature type="transmembrane region" description="Helical" evidence="2">
    <location>
        <begin position="656"/>
        <end position="675"/>
    </location>
</feature>
<dbReference type="InterPro" id="IPR019286">
    <property type="entry name" value="DUF2339_TM"/>
</dbReference>
<feature type="transmembrane region" description="Helical" evidence="2">
    <location>
        <begin position="794"/>
        <end position="814"/>
    </location>
</feature>
<keyword evidence="4" id="KW-1185">Reference proteome</keyword>
<feature type="transmembrane region" description="Helical" evidence="2">
    <location>
        <begin position="280"/>
        <end position="301"/>
    </location>
</feature>
<feature type="transmembrane region" description="Helical" evidence="2">
    <location>
        <begin position="505"/>
        <end position="525"/>
    </location>
</feature>
<feature type="transmembrane region" description="Helical" evidence="2">
    <location>
        <begin position="560"/>
        <end position="582"/>
    </location>
</feature>
<feature type="transmembrane region" description="Helical" evidence="2">
    <location>
        <begin position="720"/>
        <end position="741"/>
    </location>
</feature>
<feature type="transmembrane region" description="Helical" evidence="2">
    <location>
        <begin position="480"/>
        <end position="498"/>
    </location>
</feature>